<dbReference type="PROSITE" id="PS50808">
    <property type="entry name" value="ZF_BED"/>
    <property type="match status" value="1"/>
</dbReference>
<proteinExistence type="predicted"/>
<protein>
    <recommendedName>
        <fullName evidence="6">BED-type domain-containing protein</fullName>
    </recommendedName>
</protein>
<name>A0A438G6C5_VITVI</name>
<accession>A0A438G6C5</accession>
<feature type="region of interest" description="Disordered" evidence="5">
    <location>
        <begin position="383"/>
        <end position="455"/>
    </location>
</feature>
<evidence type="ECO:0000259" key="6">
    <source>
        <dbReference type="PROSITE" id="PS50808"/>
    </source>
</evidence>
<dbReference type="Pfam" id="PF04937">
    <property type="entry name" value="DUF659"/>
    <property type="match status" value="1"/>
</dbReference>
<evidence type="ECO:0000256" key="1">
    <source>
        <dbReference type="ARBA" id="ARBA00022723"/>
    </source>
</evidence>
<reference evidence="7 8" key="1">
    <citation type="journal article" date="2018" name="PLoS Genet.">
        <title>Population sequencing reveals clonal diversity and ancestral inbreeding in the grapevine cultivar Chardonnay.</title>
        <authorList>
            <person name="Roach M.J."/>
            <person name="Johnson D.L."/>
            <person name="Bohlmann J."/>
            <person name="van Vuuren H.J."/>
            <person name="Jones S.J."/>
            <person name="Pretorius I.S."/>
            <person name="Schmidt S.A."/>
            <person name="Borneman A.R."/>
        </authorList>
    </citation>
    <scope>NUCLEOTIDE SEQUENCE [LARGE SCALE GENOMIC DNA]</scope>
    <source>
        <strain evidence="8">cv. Chardonnay</strain>
        <tissue evidence="7">Leaf</tissue>
    </source>
</reference>
<dbReference type="PANTHER" id="PTHR32166:SF105">
    <property type="entry name" value="HAT DIMERIZATION DOMAIN-CONTAINING PROTEIN"/>
    <property type="match status" value="1"/>
</dbReference>
<evidence type="ECO:0000256" key="2">
    <source>
        <dbReference type="ARBA" id="ARBA00022771"/>
    </source>
</evidence>
<dbReference type="EMBL" id="QGNW01000567">
    <property type="protein sequence ID" value="RVW67760.1"/>
    <property type="molecule type" value="Genomic_DNA"/>
</dbReference>
<evidence type="ECO:0000313" key="7">
    <source>
        <dbReference type="EMBL" id="RVW67760.1"/>
    </source>
</evidence>
<keyword evidence="3" id="KW-0862">Zinc</keyword>
<dbReference type="GO" id="GO:0003677">
    <property type="term" value="F:DNA binding"/>
    <property type="evidence" value="ECO:0007669"/>
    <property type="project" value="InterPro"/>
</dbReference>
<organism evidence="7 8">
    <name type="scientific">Vitis vinifera</name>
    <name type="common">Grape</name>
    <dbReference type="NCBI Taxonomy" id="29760"/>
    <lineage>
        <taxon>Eukaryota</taxon>
        <taxon>Viridiplantae</taxon>
        <taxon>Streptophyta</taxon>
        <taxon>Embryophyta</taxon>
        <taxon>Tracheophyta</taxon>
        <taxon>Spermatophyta</taxon>
        <taxon>Magnoliopsida</taxon>
        <taxon>eudicotyledons</taxon>
        <taxon>Gunneridae</taxon>
        <taxon>Pentapetalae</taxon>
        <taxon>rosids</taxon>
        <taxon>Vitales</taxon>
        <taxon>Vitaceae</taxon>
        <taxon>Viteae</taxon>
        <taxon>Vitis</taxon>
    </lineage>
</organism>
<feature type="domain" description="BED-type" evidence="6">
    <location>
        <begin position="3"/>
        <end position="59"/>
    </location>
</feature>
<comment type="caution">
    <text evidence="7">The sequence shown here is derived from an EMBL/GenBank/DDBJ whole genome shotgun (WGS) entry which is preliminary data.</text>
</comment>
<keyword evidence="2 4" id="KW-0863">Zinc-finger</keyword>
<dbReference type="InterPro" id="IPR003656">
    <property type="entry name" value="Znf_BED"/>
</dbReference>
<evidence type="ECO:0000256" key="5">
    <source>
        <dbReference type="SAM" id="MobiDB-lite"/>
    </source>
</evidence>
<dbReference type="InterPro" id="IPR007021">
    <property type="entry name" value="DUF659"/>
</dbReference>
<gene>
    <name evidence="7" type="ORF">CK203_065006</name>
</gene>
<feature type="compositionally biased region" description="Gly residues" evidence="5">
    <location>
        <begin position="417"/>
        <end position="444"/>
    </location>
</feature>
<dbReference type="PANTHER" id="PTHR32166">
    <property type="entry name" value="OSJNBA0013A04.12 PROTEIN"/>
    <property type="match status" value="1"/>
</dbReference>
<sequence>MASKHDIGWEHAEPIGGSRRTTKCKYCGKVRHGGITRLKQHIVHISGQVKGCPRVPVEVSHNVRQHMSDTSKEKAQLKKKKQLLSSLNKENLYEIDEGESDDEIEEVAMADFERRQMKQAMKESCRIFEEDRQEHQKDGSSSQPSNARIKCGLTRSFSKQVQASRVPRDTKLEIHIWKRKCKSLRTRKPIINFMIYCDRSMIYHSSVDTTNIPNTTYYIFSLMDKVVEEVGEENVVQVVIDSEASFKAVGITRFATKLISLESLLRYEADLKRMFTTNEWREFNKDRSRKSLRDKHFFNHPKIKIGLKEVIKRLEPDLDRQEKAINEVKLLINGRGKFGSALTKKTINQSLLGLPSNEEGRETIHEDDGAINRRVSRCTCNATQERDVDSCRNSKAPRTISSSSSSDDGDNGDNRRGGGTSGGSKGVGGIGEGTRGDGSTGGGYVSQVDPDMSWA</sequence>
<evidence type="ECO:0000313" key="8">
    <source>
        <dbReference type="Proteomes" id="UP000288805"/>
    </source>
</evidence>
<dbReference type="GO" id="GO:0008270">
    <property type="term" value="F:zinc ion binding"/>
    <property type="evidence" value="ECO:0007669"/>
    <property type="project" value="UniProtKB-KW"/>
</dbReference>
<evidence type="ECO:0000256" key="4">
    <source>
        <dbReference type="PROSITE-ProRule" id="PRU00027"/>
    </source>
</evidence>
<evidence type="ECO:0000256" key="3">
    <source>
        <dbReference type="ARBA" id="ARBA00022833"/>
    </source>
</evidence>
<dbReference type="Proteomes" id="UP000288805">
    <property type="component" value="Unassembled WGS sequence"/>
</dbReference>
<keyword evidence="1" id="KW-0479">Metal-binding</keyword>
<dbReference type="AlphaFoldDB" id="A0A438G6C5"/>